<dbReference type="GO" id="GO:0016757">
    <property type="term" value="F:glycosyltransferase activity"/>
    <property type="evidence" value="ECO:0007669"/>
    <property type="project" value="UniProtKB-KW"/>
</dbReference>
<sequence>MTTRRPVKIVYVTDSGFLNPTLVSVWSLLETLSGDAELHFWGDNLSDADWKNVRHVAAGNPRVTLIEKEIGQDHLCQAEGPKDYITAATMGRLFIPRYIDGYALYIDGDTLVTGDVSPLFDLDLGTTYAGVVRDFTLLHWLADSEVAKNERDARLAEVAAFMAPAESTEYFNAGILLLNCDQIRADPEMQHRIEDVLSASACSHGDQDHLNTLFDGNVTQLDIAWNLSWGRAQRHHSYFRKLGVAEYGALTGRPRILHYHGPQKPWRDPRWDVWSSKGRATFLYRRRLSRFVALYPHLKPV</sequence>
<dbReference type="CDD" id="cd04194">
    <property type="entry name" value="GT8_A4GalT_like"/>
    <property type="match status" value="1"/>
</dbReference>
<dbReference type="GO" id="GO:0046872">
    <property type="term" value="F:metal ion binding"/>
    <property type="evidence" value="ECO:0007669"/>
    <property type="project" value="UniProtKB-KW"/>
</dbReference>
<dbReference type="RefSeq" id="WP_187792884.1">
    <property type="nucleotide sequence ID" value="NZ_JACOQL010000002.1"/>
</dbReference>
<evidence type="ECO:0000256" key="1">
    <source>
        <dbReference type="ARBA" id="ARBA00022676"/>
    </source>
</evidence>
<dbReference type="Gene3D" id="3.90.550.10">
    <property type="entry name" value="Spore Coat Polysaccharide Biosynthesis Protein SpsA, Chain A"/>
    <property type="match status" value="1"/>
</dbReference>
<dbReference type="InterPro" id="IPR050748">
    <property type="entry name" value="Glycosyltrans_8_dom-fam"/>
</dbReference>
<dbReference type="InterPro" id="IPR002495">
    <property type="entry name" value="Glyco_trans_8"/>
</dbReference>
<keyword evidence="1" id="KW-0328">Glycosyltransferase</keyword>
<gene>
    <name evidence="4" type="ORF">H4P12_06640</name>
</gene>
<dbReference type="PANTHER" id="PTHR13778">
    <property type="entry name" value="GLYCOSYLTRANSFERASE 8 DOMAIN-CONTAINING PROTEIN"/>
    <property type="match status" value="1"/>
</dbReference>
<reference evidence="4" key="1">
    <citation type="submission" date="2020-08" db="EMBL/GenBank/DDBJ databases">
        <title>Paracoccus amoyensis sp. nov., isolated from the surface seawater at coast of Xiamen, Fujian.</title>
        <authorList>
            <person name="Lyu L."/>
        </authorList>
    </citation>
    <scope>NUCLEOTIDE SEQUENCE</scope>
    <source>
        <strain evidence="4">11-3</strain>
    </source>
</reference>
<keyword evidence="5" id="KW-1185">Reference proteome</keyword>
<dbReference type="Pfam" id="PF01501">
    <property type="entry name" value="Glyco_transf_8"/>
    <property type="match status" value="1"/>
</dbReference>
<keyword evidence="3" id="KW-0479">Metal-binding</keyword>
<dbReference type="PANTHER" id="PTHR13778:SF47">
    <property type="entry name" value="LIPOPOLYSACCHARIDE 1,3-GALACTOSYLTRANSFERASE"/>
    <property type="match status" value="1"/>
</dbReference>
<evidence type="ECO:0000313" key="4">
    <source>
        <dbReference type="EMBL" id="MBC9246394.1"/>
    </source>
</evidence>
<evidence type="ECO:0000313" key="5">
    <source>
        <dbReference type="Proteomes" id="UP000608594"/>
    </source>
</evidence>
<keyword evidence="2" id="KW-0808">Transferase</keyword>
<comment type="caution">
    <text evidence="4">The sequence shown here is derived from an EMBL/GenBank/DDBJ whole genome shotgun (WGS) entry which is preliminary data.</text>
</comment>
<protein>
    <submittedName>
        <fullName evidence="4">Glycosyltransferase family 8 protein</fullName>
    </submittedName>
</protein>
<dbReference type="EMBL" id="JACOQL010000002">
    <property type="protein sequence ID" value="MBC9246394.1"/>
    <property type="molecule type" value="Genomic_DNA"/>
</dbReference>
<organism evidence="4 5">
    <name type="scientific">Paracoccus amoyensis</name>
    <dbReference type="NCBI Taxonomy" id="2760093"/>
    <lineage>
        <taxon>Bacteria</taxon>
        <taxon>Pseudomonadati</taxon>
        <taxon>Pseudomonadota</taxon>
        <taxon>Alphaproteobacteria</taxon>
        <taxon>Rhodobacterales</taxon>
        <taxon>Paracoccaceae</taxon>
        <taxon>Paracoccus</taxon>
    </lineage>
</organism>
<dbReference type="AlphaFoldDB" id="A0A926GFH6"/>
<accession>A0A926GFH6</accession>
<name>A0A926GFH6_9RHOB</name>
<evidence type="ECO:0000256" key="2">
    <source>
        <dbReference type="ARBA" id="ARBA00022679"/>
    </source>
</evidence>
<proteinExistence type="predicted"/>
<dbReference type="SUPFAM" id="SSF53448">
    <property type="entry name" value="Nucleotide-diphospho-sugar transferases"/>
    <property type="match status" value="1"/>
</dbReference>
<evidence type="ECO:0000256" key="3">
    <source>
        <dbReference type="ARBA" id="ARBA00022723"/>
    </source>
</evidence>
<dbReference type="InterPro" id="IPR029044">
    <property type="entry name" value="Nucleotide-diphossugar_trans"/>
</dbReference>
<dbReference type="Proteomes" id="UP000608594">
    <property type="component" value="Unassembled WGS sequence"/>
</dbReference>